<dbReference type="PANTHER" id="PTHR16266">
    <property type="entry name" value="WD REPEAT DOMAIN 9"/>
    <property type="match status" value="1"/>
</dbReference>
<feature type="compositionally biased region" description="Pro residues" evidence="4">
    <location>
        <begin position="853"/>
        <end position="865"/>
    </location>
</feature>
<gene>
    <name evidence="6" type="ORF">APLA_LOCUS12925</name>
</gene>
<dbReference type="EMBL" id="CADEBC010000545">
    <property type="protein sequence ID" value="CAB3251245.1"/>
    <property type="molecule type" value="Genomic_DNA"/>
</dbReference>
<evidence type="ECO:0000256" key="2">
    <source>
        <dbReference type="PROSITE-ProRule" id="PRU00035"/>
    </source>
</evidence>
<evidence type="ECO:0000256" key="1">
    <source>
        <dbReference type="ARBA" id="ARBA00023117"/>
    </source>
</evidence>
<proteinExistence type="predicted"/>
<feature type="compositionally biased region" description="Low complexity" evidence="4">
    <location>
        <begin position="1880"/>
        <end position="1889"/>
    </location>
</feature>
<feature type="compositionally biased region" description="Low complexity" evidence="4">
    <location>
        <begin position="769"/>
        <end position="813"/>
    </location>
</feature>
<dbReference type="PROSITE" id="PS00633">
    <property type="entry name" value="BROMODOMAIN_1"/>
    <property type="match status" value="1"/>
</dbReference>
<evidence type="ECO:0000256" key="4">
    <source>
        <dbReference type="SAM" id="MobiDB-lite"/>
    </source>
</evidence>
<dbReference type="InterPro" id="IPR052060">
    <property type="entry name" value="Bromo_WD_repeat"/>
</dbReference>
<dbReference type="SUPFAM" id="SSF47370">
    <property type="entry name" value="Bromodomain"/>
    <property type="match status" value="2"/>
</dbReference>
<dbReference type="SMART" id="SM00297">
    <property type="entry name" value="BROMO"/>
    <property type="match status" value="2"/>
</dbReference>
<feature type="compositionally biased region" description="Basic residues" evidence="4">
    <location>
        <begin position="2041"/>
        <end position="2053"/>
    </location>
</feature>
<feature type="region of interest" description="Disordered" evidence="4">
    <location>
        <begin position="2091"/>
        <end position="2140"/>
    </location>
</feature>
<feature type="region of interest" description="Disordered" evidence="4">
    <location>
        <begin position="1247"/>
        <end position="1266"/>
    </location>
</feature>
<dbReference type="Gene3D" id="2.130.10.10">
    <property type="entry name" value="YVTN repeat-like/Quinoprotein amine dehydrogenase"/>
    <property type="match status" value="2"/>
</dbReference>
<dbReference type="FunFam" id="1.20.920.10:FF:000066">
    <property type="entry name" value="Transcription initiation factor TFIID subunit 1"/>
    <property type="match status" value="1"/>
</dbReference>
<keyword evidence="3" id="KW-0853">WD repeat</keyword>
<dbReference type="CDD" id="cd00200">
    <property type="entry name" value="WD40"/>
    <property type="match status" value="1"/>
</dbReference>
<feature type="compositionally biased region" description="Polar residues" evidence="4">
    <location>
        <begin position="1529"/>
        <end position="1540"/>
    </location>
</feature>
<dbReference type="Proteomes" id="UP000494106">
    <property type="component" value="Unassembled WGS sequence"/>
</dbReference>
<dbReference type="Pfam" id="PF00439">
    <property type="entry name" value="Bromodomain"/>
    <property type="match status" value="2"/>
</dbReference>
<dbReference type="GO" id="GO:0007010">
    <property type="term" value="P:cytoskeleton organization"/>
    <property type="evidence" value="ECO:0007669"/>
    <property type="project" value="TreeGrafter"/>
</dbReference>
<dbReference type="InterPro" id="IPR015943">
    <property type="entry name" value="WD40/YVTN_repeat-like_dom_sf"/>
</dbReference>
<feature type="compositionally biased region" description="Low complexity" evidence="4">
    <location>
        <begin position="1403"/>
        <end position="1445"/>
    </location>
</feature>
<feature type="compositionally biased region" description="Gly residues" evidence="4">
    <location>
        <begin position="2098"/>
        <end position="2115"/>
    </location>
</feature>
<feature type="domain" description="Bromo" evidence="5">
    <location>
        <begin position="1142"/>
        <end position="1212"/>
    </location>
</feature>
<sequence length="2140" mass="228654">MEEPNEGHRVVPELYFLIAKFLSGGPLKETAKTLLKELETIEVLPRRTDWEGTEHTQSYDELASQYSDVSFNRLAAVCERALQLARRGSAAGDNNAQQGLAARLSLLSESLVRPMPQYASHKLDHSLVRRLVARELGAGAAALPGGRGGQATFPPRMLASLNLQRRTLGHLSAVYCVVFDCTGRYVITGADDMLVKVWSALDGRLVATLRGVGAEVTDVCVSADGALVACGSVDKLVRVWCLRSAEPRAVLSAHAGTITSVHWAPPARRDVRWLASTSTGTARARPARSRAPRRLSTYSPFCADCSVAFWTCSPDGYFLSQPVQYVERMRPGVCHMICAAWSAGGAFLAAGSADHHVRIYTVEHEPGGPKRVLETAVHDDAVDSIAWAHRGLRFVSGSKDGTAALWTLHATQWRHHLLQPTSTNSDGKKLKMTMVCWDCSDAYVITAVSDNTIRVWCSRTCTQVRSLGGHRDEAYVLEAHPFLSGVFLSAGHDGQLFVWDAQHDQPLARFHNRIDGHGDGAIFDAKWGGGASVAATDSHGHLLLLGIGRGHRLYSHLPTELFFHTDYRPVIVDSAGGAHDEQTDTPPHLLPPPFLVDVEGAPHAPEYQRLVPGRENLALSQLIPVADAPRSQINSLIEALAAGMGGAGGRGVWRGEGVRYTAGSWQRGDPLLVPQCTRPIVPRLAPPHRDSLHRAAAELNALEQAWYRREMRRRPLMISTAPDGGPRRRAARRPAARPATRPQPRPEPPEPLEPDSLSGSDTSDEWLQRPSAARAARPSHTSRTSRTSRTSNDTRASLSSLELDDTTSSSSSSQYSDWEAGAALAPPARARRRPLRPTNRYSPSQVPAKRAPAPAPAPAPPPPAHIPVDPGPAGSRVSGPLQELPDAYRPGEWITAVSPRKAPYHPQMGDQCLYFRLGHQRYFEAVAEKDVYKINPRDKPWERSHVYECELVKVVGIKYVIKPPRVVCLRLACSLPGEGAEGGSSSSRSITVRYHDMPDVIDFLVLRQQYDAAVARRWGAGDRFRCMIDDCWWTGEVLERAGDPGAGASDMAGGPHAHEWASAAAAHFLALKVRWDNGEVERLSPWDLEPLDPSRLPAQAGGAVPVLPVELDAVLYRATTDEWGGDRPTASRAIAEHIGSVMSLAAAEPFVAPVDLQQYPAYARVVPYPVDLATIRARCSHLFYRRAAAAQFDARYLASNAERFNEPHAPIVRQARLVTDLLLHIIAEWRDCDVLAKYHELADNYRSSDDEPLLHTKSRGRGGRSARESEAWRAACTGVLSELMGSADAEPFRAPVSPDQAPDYLSVVSRPMDLGRVAGRLTRGEYSAPEQFVADVRQVFANSRLYNTNKRSRIYSMTVRLSALFEALWSRLGAGARGAGQGTRAPAPPRRHNPPHPRHRPRPALVCRPPRPARAARPPALRAPLDESMNGSSRLGSSGSSSSDSETLAATSRRVHAARASTDSDAPLTVHSKGTGGGTVARLGSSSSDSETLAATSRRVHAARASTDSDAPLTVHSKGTGGGTVARLGSSSSDSETLAATSRRVHAARASTDSDAPLTVHSKGTGGGTVARLGSSSSDSETLAATSRRVHAARASTDSDAPLTVHSKGTGGGTVARLGSSSSDSETLAATSRRVHAARASTDSDAPFTVHSKGTGGGTVARLGSSSSDSETLAATSRRVHAARASTDSDAPLTVHSKGTGGGTVARPGSSSSDSETLAATSRRVHAARASTDSDAPLTVHSKGTGGGAVARLGSSSSDSETLAATSRRVHAARASTDSDAPLTVHSKGTGGGTVARLGSSSSDSETLAATSRRVHAARASTDSDAPLTVHSKGKGIGKKSKSSSASASAEPVASTSRDTRHESYSEVNGKRAAGSWEESSSSSSSSSSCTNIEVLEEQLHDEVELTYTDSDQNQPRGLGRSGRKRRPRPPSSASSAGLTRRHVHKPKRTRERFTAGSTSSSLSSEGSGGSGSGRRYESDRSYRPRYSTDDDRPLHLYRQRRADPPSNSSNSGGVSLRARRSQRRYNEDSEEDSVAAISKRMQHHSRAHHAHLATRRRHHAAQGASAHRSDHNYFNGLAAPDPLHNANGTRPVAGAAGASGAGGAGSAGGPGGAGSAAVSVSSRGRVRKLTPKARGLLRD</sequence>
<feature type="compositionally biased region" description="Pro residues" evidence="4">
    <location>
        <begin position="741"/>
        <end position="751"/>
    </location>
</feature>
<evidence type="ECO:0000256" key="3">
    <source>
        <dbReference type="PROSITE-ProRule" id="PRU00221"/>
    </source>
</evidence>
<feature type="repeat" description="WD" evidence="3">
    <location>
        <begin position="209"/>
        <end position="250"/>
    </location>
</feature>
<dbReference type="SMART" id="SM00320">
    <property type="entry name" value="WD40"/>
    <property type="match status" value="7"/>
</dbReference>
<feature type="compositionally biased region" description="Polar residues" evidence="4">
    <location>
        <begin position="1709"/>
        <end position="1720"/>
    </location>
</feature>
<keyword evidence="7" id="KW-1185">Reference proteome</keyword>
<reference evidence="6 7" key="1">
    <citation type="submission" date="2020-04" db="EMBL/GenBank/DDBJ databases">
        <authorList>
            <person name="Wallbank WR R."/>
            <person name="Pardo Diaz C."/>
            <person name="Kozak K."/>
            <person name="Martin S."/>
            <person name="Jiggins C."/>
            <person name="Moest M."/>
            <person name="Warren A I."/>
            <person name="Byers J.R.P. K."/>
            <person name="Montejo-Kovacevich G."/>
            <person name="Yen C E."/>
        </authorList>
    </citation>
    <scope>NUCLEOTIDE SEQUENCE [LARGE SCALE GENOMIC DNA]</scope>
</reference>
<dbReference type="InterPro" id="IPR018359">
    <property type="entry name" value="Bromodomain_CS"/>
</dbReference>
<feature type="compositionally biased region" description="Basic and acidic residues" evidence="4">
    <location>
        <begin position="1975"/>
        <end position="1995"/>
    </location>
</feature>
<feature type="domain" description="Bromo" evidence="5">
    <location>
        <begin position="1284"/>
        <end position="1354"/>
    </location>
</feature>
<evidence type="ECO:0000313" key="7">
    <source>
        <dbReference type="Proteomes" id="UP000494106"/>
    </source>
</evidence>
<feature type="compositionally biased region" description="Basic residues" evidence="4">
    <location>
        <begin position="1389"/>
        <end position="1402"/>
    </location>
</feature>
<evidence type="ECO:0000259" key="5">
    <source>
        <dbReference type="PROSITE" id="PS50014"/>
    </source>
</evidence>
<feature type="compositionally biased region" description="Polar residues" evidence="4">
    <location>
        <begin position="1484"/>
        <end position="1495"/>
    </location>
</feature>
<feature type="compositionally biased region" description="Low complexity" evidence="4">
    <location>
        <begin position="2005"/>
        <end position="2014"/>
    </location>
</feature>
<dbReference type="Pfam" id="PF25437">
    <property type="entry name" value="BRWD1_N"/>
    <property type="match status" value="1"/>
</dbReference>
<feature type="repeat" description="WD" evidence="3">
    <location>
        <begin position="167"/>
        <end position="208"/>
    </location>
</feature>
<dbReference type="InterPro" id="IPR036322">
    <property type="entry name" value="WD40_repeat_dom_sf"/>
</dbReference>
<dbReference type="OrthoDB" id="10265743at2759"/>
<feature type="compositionally biased region" description="Basic residues" evidence="4">
    <location>
        <begin position="1832"/>
        <end position="1842"/>
    </location>
</feature>
<dbReference type="SUPFAM" id="SSF50978">
    <property type="entry name" value="WD40 repeat-like"/>
    <property type="match status" value="1"/>
</dbReference>
<dbReference type="Pfam" id="PF00400">
    <property type="entry name" value="WD40"/>
    <property type="match status" value="4"/>
</dbReference>
<dbReference type="PROSITE" id="PS50082">
    <property type="entry name" value="WD_REPEATS_2"/>
    <property type="match status" value="4"/>
</dbReference>
<name>A0A8S1AXF4_ARCPL</name>
<dbReference type="Gene3D" id="1.20.920.10">
    <property type="entry name" value="Bromodomain-like"/>
    <property type="match status" value="2"/>
</dbReference>
<feature type="compositionally biased region" description="Polar residues" evidence="4">
    <location>
        <begin position="1619"/>
        <end position="1630"/>
    </location>
</feature>
<feature type="compositionally biased region" description="Low complexity" evidence="4">
    <location>
        <begin position="1957"/>
        <end position="1966"/>
    </location>
</feature>
<feature type="compositionally biased region" description="Polar residues" evidence="4">
    <location>
        <begin position="1574"/>
        <end position="1585"/>
    </location>
</feature>
<feature type="compositionally biased region" description="Polar residues" evidence="4">
    <location>
        <begin position="1799"/>
        <end position="1810"/>
    </location>
</feature>
<feature type="compositionally biased region" description="Polar residues" evidence="4">
    <location>
        <begin position="1664"/>
        <end position="1675"/>
    </location>
</feature>
<feature type="compositionally biased region" description="Basic residues" evidence="4">
    <location>
        <begin position="1940"/>
        <end position="1951"/>
    </location>
</feature>
<dbReference type="Pfam" id="PF25313">
    <property type="entry name" value="BRWD_AD"/>
    <property type="match status" value="1"/>
</dbReference>
<dbReference type="PROSITE" id="PS50014">
    <property type="entry name" value="BROMODOMAIN_2"/>
    <property type="match status" value="2"/>
</dbReference>
<keyword evidence="1 2" id="KW-0103">Bromodomain</keyword>
<feature type="region of interest" description="Disordered" evidence="4">
    <location>
        <begin position="717"/>
        <end position="884"/>
    </location>
</feature>
<dbReference type="GO" id="GO:0008360">
    <property type="term" value="P:regulation of cell shape"/>
    <property type="evidence" value="ECO:0007669"/>
    <property type="project" value="TreeGrafter"/>
</dbReference>
<dbReference type="InterPro" id="IPR001487">
    <property type="entry name" value="Bromodomain"/>
</dbReference>
<dbReference type="InterPro" id="IPR057452">
    <property type="entry name" value="BRWD/PHIP_N"/>
</dbReference>
<dbReference type="PRINTS" id="PR00503">
    <property type="entry name" value="BROMODOMAIN"/>
</dbReference>
<dbReference type="PROSITE" id="PS50294">
    <property type="entry name" value="WD_REPEATS_REGION"/>
    <property type="match status" value="2"/>
</dbReference>
<comment type="caution">
    <text evidence="6">The sequence shown here is derived from an EMBL/GenBank/DDBJ whole genome shotgun (WGS) entry which is preliminary data.</text>
</comment>
<feature type="repeat" description="WD" evidence="3">
    <location>
        <begin position="375"/>
        <end position="408"/>
    </location>
</feature>
<dbReference type="PANTHER" id="PTHR16266:SF17">
    <property type="entry name" value="BRWD3"/>
    <property type="match status" value="1"/>
</dbReference>
<organism evidence="6 7">
    <name type="scientific">Arctia plantaginis</name>
    <name type="common">Wood tiger moth</name>
    <name type="synonym">Phalaena plantaginis</name>
    <dbReference type="NCBI Taxonomy" id="874455"/>
    <lineage>
        <taxon>Eukaryota</taxon>
        <taxon>Metazoa</taxon>
        <taxon>Ecdysozoa</taxon>
        <taxon>Arthropoda</taxon>
        <taxon>Hexapoda</taxon>
        <taxon>Insecta</taxon>
        <taxon>Pterygota</taxon>
        <taxon>Neoptera</taxon>
        <taxon>Endopterygota</taxon>
        <taxon>Lepidoptera</taxon>
        <taxon>Glossata</taxon>
        <taxon>Ditrysia</taxon>
        <taxon>Noctuoidea</taxon>
        <taxon>Erebidae</taxon>
        <taxon>Arctiinae</taxon>
        <taxon>Arctia</taxon>
    </lineage>
</organism>
<feature type="repeat" description="WD" evidence="3">
    <location>
        <begin position="467"/>
        <end position="509"/>
    </location>
</feature>
<feature type="compositionally biased region" description="Polar residues" evidence="4">
    <location>
        <begin position="1754"/>
        <end position="1765"/>
    </location>
</feature>
<dbReference type="InterPro" id="IPR036427">
    <property type="entry name" value="Bromodomain-like_sf"/>
</dbReference>
<dbReference type="InterPro" id="IPR001680">
    <property type="entry name" value="WD40_rpt"/>
</dbReference>
<evidence type="ECO:0000313" key="6">
    <source>
        <dbReference type="EMBL" id="CAB3251245.1"/>
    </source>
</evidence>
<dbReference type="InterPro" id="IPR057451">
    <property type="entry name" value="BRWD/PHIP_AD"/>
</dbReference>
<accession>A0A8S1AXF4</accession>
<protein>
    <recommendedName>
        <fullName evidence="5">Bromo domain-containing protein</fullName>
    </recommendedName>
</protein>
<dbReference type="GO" id="GO:0006357">
    <property type="term" value="P:regulation of transcription by RNA polymerase II"/>
    <property type="evidence" value="ECO:0007669"/>
    <property type="project" value="TreeGrafter"/>
</dbReference>
<dbReference type="GO" id="GO:0005634">
    <property type="term" value="C:nucleus"/>
    <property type="evidence" value="ECO:0007669"/>
    <property type="project" value="TreeGrafter"/>
</dbReference>
<feature type="region of interest" description="Disordered" evidence="4">
    <location>
        <begin position="1376"/>
        <end position="2053"/>
    </location>
</feature>